<comment type="caution">
    <text evidence="1">The sequence shown here is derived from an EMBL/GenBank/DDBJ whole genome shotgun (WGS) entry which is preliminary data.</text>
</comment>
<dbReference type="EMBL" id="BARV01043858">
    <property type="protein sequence ID" value="GAI66770.1"/>
    <property type="molecule type" value="Genomic_DNA"/>
</dbReference>
<feature type="non-terminal residue" evidence="1">
    <location>
        <position position="1"/>
    </location>
</feature>
<feature type="non-terminal residue" evidence="1">
    <location>
        <position position="100"/>
    </location>
</feature>
<accession>X1RU84</accession>
<dbReference type="AlphaFoldDB" id="X1RU84"/>
<name>X1RU84_9ZZZZ</name>
<proteinExistence type="predicted"/>
<sequence>FWEWKGNPLEEIWLKHELYELLKAKSMSFTKGQLIKVLNWIETKKYYVPDDMKEESECDKLLAYRKKEWLSAIIGTKDPNVISAYQKYEAIEPQQPDHPG</sequence>
<reference evidence="1" key="1">
    <citation type="journal article" date="2014" name="Front. Microbiol.">
        <title>High frequency of phylogenetically diverse reductive dehalogenase-homologous genes in deep subseafloor sedimentary metagenomes.</title>
        <authorList>
            <person name="Kawai M."/>
            <person name="Futagami T."/>
            <person name="Toyoda A."/>
            <person name="Takaki Y."/>
            <person name="Nishi S."/>
            <person name="Hori S."/>
            <person name="Arai W."/>
            <person name="Tsubouchi T."/>
            <person name="Morono Y."/>
            <person name="Uchiyama I."/>
            <person name="Ito T."/>
            <person name="Fujiyama A."/>
            <person name="Inagaki F."/>
            <person name="Takami H."/>
        </authorList>
    </citation>
    <scope>NUCLEOTIDE SEQUENCE</scope>
    <source>
        <strain evidence="1">Expedition CK06-06</strain>
    </source>
</reference>
<gene>
    <name evidence="1" type="ORF">S06H3_65246</name>
</gene>
<protein>
    <submittedName>
        <fullName evidence="1">Uncharacterized protein</fullName>
    </submittedName>
</protein>
<organism evidence="1">
    <name type="scientific">marine sediment metagenome</name>
    <dbReference type="NCBI Taxonomy" id="412755"/>
    <lineage>
        <taxon>unclassified sequences</taxon>
        <taxon>metagenomes</taxon>
        <taxon>ecological metagenomes</taxon>
    </lineage>
</organism>
<evidence type="ECO:0000313" key="1">
    <source>
        <dbReference type="EMBL" id="GAI66770.1"/>
    </source>
</evidence>